<dbReference type="Gene3D" id="1.20.1260.20">
    <property type="entry name" value="PPE superfamily"/>
    <property type="match status" value="1"/>
</dbReference>
<evidence type="ECO:0000313" key="2">
    <source>
        <dbReference type="Proteomes" id="UP000031774"/>
    </source>
</evidence>
<dbReference type="RefSeq" id="WP_041130086.1">
    <property type="nucleotide sequence ID" value="NZ_CP010407.1"/>
</dbReference>
<dbReference type="Proteomes" id="UP000031774">
    <property type="component" value="Chromosome"/>
</dbReference>
<protein>
    <recommendedName>
        <fullName evidence="3">PPE family domain-containing protein</fullName>
    </recommendedName>
</protein>
<proteinExistence type="predicted"/>
<name>A0A0B5ICI1_9ACTN</name>
<dbReference type="STRING" id="362257.SVTN_18405"/>
<dbReference type="InterPro" id="IPR038332">
    <property type="entry name" value="PPE_sf"/>
</dbReference>
<evidence type="ECO:0000313" key="1">
    <source>
        <dbReference type="EMBL" id="AJF66069.1"/>
    </source>
</evidence>
<sequence length="485" mass="51074">MLTYSEIMTTDLGKLATAADKWDEMAGELGKVEERYGESVQSLPTSQAWLGESATAAHTNFTATRYEYQAAQIQAKATATLLRNAHEQFVELKKQLENARADAIKAGMKVSEEGRVAYDYERLTPQERSALHHDPDGAKSVRDAEVAWAEHLDSCVKAMDVADQDLKKDLEAVVKDGYGNKNDETLGTGFNGDAGKVSAADDKAKDDRMNLAWLKMKDDETLDDYVKRLQHDGIAKLTGNKELADLVQKFTEGTITAGAFASALTTAGLYSYKLSKALRPPFVHPTAPGTFLSKQFNMRLAGAAPGSLLSKVPPGLATAITGSDEAAMYGGFMRNGAFFMPTAAEANLLKVAQNGGLANAAKAAGFLRGAGVVGGVAATAYGVANLATYNTDMIKADPAKFATDLTGTAFSASMTALTVAPNPVTLGLAVGTGVAYGAALIWDNHEAIGKGLEAAGDWVGDKASDIGNGIKDGAKKLGSALNPFD</sequence>
<dbReference type="AlphaFoldDB" id="A0A0B5ICI1"/>
<reference evidence="1 2" key="1">
    <citation type="submission" date="2014-12" db="EMBL/GenBank/DDBJ databases">
        <title>Complete genome sequence of Streptomyces vietnamensis strain GIMV4.0001, a genetic manipulable producer of the benzoisochromanequinone antibiotic granaticin.</title>
        <authorList>
            <person name="Deng M.R."/>
            <person name="Guo J."/>
            <person name="Ma L.Y."/>
            <person name="Feng G.D."/>
            <person name="Mo C.Y."/>
            <person name="Zhu H.H."/>
        </authorList>
    </citation>
    <scope>NUCLEOTIDE SEQUENCE [LARGE SCALE GENOMIC DNA]</scope>
    <source>
        <strain evidence="2">GIMV4.0001</strain>
    </source>
</reference>
<gene>
    <name evidence="1" type="ORF">SVTN_18405</name>
</gene>
<accession>A0A0B5ICI1</accession>
<dbReference type="EMBL" id="CP010407">
    <property type="protein sequence ID" value="AJF66069.1"/>
    <property type="molecule type" value="Genomic_DNA"/>
</dbReference>
<keyword evidence="2" id="KW-1185">Reference proteome</keyword>
<dbReference type="HOGENOM" id="CLU_562478_0_0_11"/>
<evidence type="ECO:0008006" key="3">
    <source>
        <dbReference type="Google" id="ProtNLM"/>
    </source>
</evidence>
<organism evidence="1 2">
    <name type="scientific">Streptomyces vietnamensis</name>
    <dbReference type="NCBI Taxonomy" id="362257"/>
    <lineage>
        <taxon>Bacteria</taxon>
        <taxon>Bacillati</taxon>
        <taxon>Actinomycetota</taxon>
        <taxon>Actinomycetes</taxon>
        <taxon>Kitasatosporales</taxon>
        <taxon>Streptomycetaceae</taxon>
        <taxon>Streptomyces</taxon>
    </lineage>
</organism>
<dbReference type="KEGG" id="svt:SVTN_18405"/>